<dbReference type="InterPro" id="IPR032466">
    <property type="entry name" value="Metal_Hydrolase"/>
</dbReference>
<dbReference type="eggNOG" id="KOG3968">
    <property type="taxonomic scope" value="Eukaryota"/>
</dbReference>
<name>W3XKV8_PESFW</name>
<dbReference type="GO" id="GO:0016810">
    <property type="term" value="F:hydrolase activity, acting on carbon-nitrogen (but not peptide) bonds"/>
    <property type="evidence" value="ECO:0007669"/>
    <property type="project" value="InterPro"/>
</dbReference>
<dbReference type="InterPro" id="IPR006680">
    <property type="entry name" value="Amidohydro-rel"/>
</dbReference>
<dbReference type="Gene3D" id="2.30.40.10">
    <property type="entry name" value="Urease, subunit C, domain 1"/>
    <property type="match status" value="1"/>
</dbReference>
<dbReference type="OMA" id="VGAHMIL"/>
<keyword evidence="1" id="KW-0378">Hydrolase</keyword>
<dbReference type="SUPFAM" id="SSF51338">
    <property type="entry name" value="Composite domain of metallo-dependent hydrolases"/>
    <property type="match status" value="1"/>
</dbReference>
<protein>
    <recommendedName>
        <fullName evidence="2">Amidohydrolase-related domain-containing protein</fullName>
    </recommendedName>
</protein>
<dbReference type="Gene3D" id="3.20.20.140">
    <property type="entry name" value="Metal-dependent hydrolases"/>
    <property type="match status" value="1"/>
</dbReference>
<dbReference type="HOGENOM" id="CLU_012358_2_1_1"/>
<dbReference type="KEGG" id="pfy:PFICI_03891"/>
<dbReference type="GeneID" id="19268904"/>
<dbReference type="Pfam" id="PF01979">
    <property type="entry name" value="Amidohydro_1"/>
    <property type="match status" value="1"/>
</dbReference>
<dbReference type="PANTHER" id="PTHR43794">
    <property type="entry name" value="AMINOHYDROLASE SSNA-RELATED"/>
    <property type="match status" value="1"/>
</dbReference>
<dbReference type="STRING" id="1229662.W3XKV8"/>
<dbReference type="InParanoid" id="W3XKV8"/>
<proteinExistence type="predicted"/>
<sequence>MLSQLYYNATVITVDKLKRIILDGALLVKDGRIAAVGKTLELQRDLPDDVLQVDLDQRIVIPGLINSHVHLIQSIMRGLCEDLELHEWASCAIWPLEVSFRADDGAVAAKLAVAEMMKTGTTCFLEPMLPSSPDNEFSRIVDAVGQSGIRACLGKLVKVPRSDPSAGIRDDRDGNAGQMTIEAAKLAHEQYHGSYNDRVSVWMASETPRGQDEAGFQAVGTACKDHNIRLTVHCAEAPDDCHLIAKHYKASPAEFLRNVNSTGPHVVIGHMVHLAEQDFGILRETGTSVAHNPTSNAKLADGIAPIQRMLEEGINVCLGTDGAPCNNGHDLFRDMHLAGILHKAVNTNSKALPAEQVLEMATINAAKALGLEKEIGSLETGKKADFVVLNHDGLHAAPYSPSESAKGGMPPSTLVVHSLSGRDVDIVVIDGEVVVRAGQLVTMDEEKVKRDARTAIAGMRARANVNAQKMARGWHYE</sequence>
<evidence type="ECO:0000313" key="3">
    <source>
        <dbReference type="EMBL" id="ETS85866.1"/>
    </source>
</evidence>
<keyword evidence="4" id="KW-1185">Reference proteome</keyword>
<dbReference type="CDD" id="cd01298">
    <property type="entry name" value="ATZ_TRZ_like"/>
    <property type="match status" value="1"/>
</dbReference>
<dbReference type="SUPFAM" id="SSF51556">
    <property type="entry name" value="Metallo-dependent hydrolases"/>
    <property type="match status" value="1"/>
</dbReference>
<dbReference type="PANTHER" id="PTHR43794:SF11">
    <property type="entry name" value="AMIDOHYDROLASE-RELATED DOMAIN-CONTAINING PROTEIN"/>
    <property type="match status" value="1"/>
</dbReference>
<evidence type="ECO:0000259" key="2">
    <source>
        <dbReference type="Pfam" id="PF01979"/>
    </source>
</evidence>
<organism evidence="3 4">
    <name type="scientific">Pestalotiopsis fici (strain W106-1 / CGMCC3.15140)</name>
    <dbReference type="NCBI Taxonomy" id="1229662"/>
    <lineage>
        <taxon>Eukaryota</taxon>
        <taxon>Fungi</taxon>
        <taxon>Dikarya</taxon>
        <taxon>Ascomycota</taxon>
        <taxon>Pezizomycotina</taxon>
        <taxon>Sordariomycetes</taxon>
        <taxon>Xylariomycetidae</taxon>
        <taxon>Amphisphaeriales</taxon>
        <taxon>Sporocadaceae</taxon>
        <taxon>Pestalotiopsis</taxon>
    </lineage>
</organism>
<dbReference type="OrthoDB" id="194468at2759"/>
<evidence type="ECO:0000313" key="4">
    <source>
        <dbReference type="Proteomes" id="UP000030651"/>
    </source>
</evidence>
<gene>
    <name evidence="3" type="ORF">PFICI_03891</name>
</gene>
<dbReference type="EMBL" id="KI912110">
    <property type="protein sequence ID" value="ETS85866.1"/>
    <property type="molecule type" value="Genomic_DNA"/>
</dbReference>
<dbReference type="AlphaFoldDB" id="W3XKV8"/>
<dbReference type="InterPro" id="IPR011059">
    <property type="entry name" value="Metal-dep_hydrolase_composite"/>
</dbReference>
<dbReference type="InterPro" id="IPR050287">
    <property type="entry name" value="MTA/SAH_deaminase"/>
</dbReference>
<dbReference type="Proteomes" id="UP000030651">
    <property type="component" value="Unassembled WGS sequence"/>
</dbReference>
<dbReference type="RefSeq" id="XP_007830663.1">
    <property type="nucleotide sequence ID" value="XM_007832472.1"/>
</dbReference>
<evidence type="ECO:0000256" key="1">
    <source>
        <dbReference type="ARBA" id="ARBA00022801"/>
    </source>
</evidence>
<feature type="domain" description="Amidohydrolase-related" evidence="2">
    <location>
        <begin position="59"/>
        <end position="434"/>
    </location>
</feature>
<reference evidence="4" key="1">
    <citation type="journal article" date="2015" name="BMC Genomics">
        <title>Genomic and transcriptomic analysis of the endophytic fungus Pestalotiopsis fici reveals its lifestyle and high potential for synthesis of natural products.</title>
        <authorList>
            <person name="Wang X."/>
            <person name="Zhang X."/>
            <person name="Liu L."/>
            <person name="Xiang M."/>
            <person name="Wang W."/>
            <person name="Sun X."/>
            <person name="Che Y."/>
            <person name="Guo L."/>
            <person name="Liu G."/>
            <person name="Guo L."/>
            <person name="Wang C."/>
            <person name="Yin W.B."/>
            <person name="Stadler M."/>
            <person name="Zhang X."/>
            <person name="Liu X."/>
        </authorList>
    </citation>
    <scope>NUCLEOTIDE SEQUENCE [LARGE SCALE GENOMIC DNA]</scope>
    <source>
        <strain evidence="4">W106-1 / CGMCC3.15140</strain>
    </source>
</reference>
<accession>W3XKV8</accession>